<comment type="caution">
    <text evidence="1">The sequence shown here is derived from an EMBL/GenBank/DDBJ whole genome shotgun (WGS) entry which is preliminary data.</text>
</comment>
<reference evidence="1" key="1">
    <citation type="submission" date="2021-06" db="EMBL/GenBank/DDBJ databases">
        <authorList>
            <person name="Kallberg Y."/>
            <person name="Tangrot J."/>
            <person name="Rosling A."/>
        </authorList>
    </citation>
    <scope>NUCLEOTIDE SEQUENCE</scope>
    <source>
        <strain evidence="1">MA461A</strain>
    </source>
</reference>
<feature type="non-terminal residue" evidence="1">
    <location>
        <position position="1"/>
    </location>
</feature>
<dbReference type="Proteomes" id="UP000789920">
    <property type="component" value="Unassembled WGS sequence"/>
</dbReference>
<accession>A0ACA9S5B8</accession>
<sequence>LLEQCLNFYNDHHINKLDLKANIYSALVNAYSTKMPSKSLETYKQLESLQCQLYQEGTQEYARNIGLGSLNLGIALSKSSLAFLANFDIADKMLEEKISSAREINIKARDAVNKTIHLFAKFYPKEDYLYSQACNALTNIEFIKNELAMLPKLLESNKFLNDGNLDKAKSIYCEVFDLSLNQELKSGALSSMITIDFIKIKKNGIISHQIRNNLFEQYKKVTEIYDSSDVQITLAMICFIEDYHEKAIIYAENSIQRLPVSSNAKVLFKKVESPILPTVLQMALMDKDEIKNIPIEFLARYIIINSMNSLGHIHSEMQALKEFALLLSPNDAAICYLLLGFCYLRQGDWISALQAFDFVNQKEPDFK</sequence>
<feature type="non-terminal residue" evidence="1">
    <location>
        <position position="367"/>
    </location>
</feature>
<evidence type="ECO:0000313" key="2">
    <source>
        <dbReference type="Proteomes" id="UP000789920"/>
    </source>
</evidence>
<dbReference type="EMBL" id="CAJVQC010091371">
    <property type="protein sequence ID" value="CAG8825947.1"/>
    <property type="molecule type" value="Genomic_DNA"/>
</dbReference>
<organism evidence="1 2">
    <name type="scientific">Racocetra persica</name>
    <dbReference type="NCBI Taxonomy" id="160502"/>
    <lineage>
        <taxon>Eukaryota</taxon>
        <taxon>Fungi</taxon>
        <taxon>Fungi incertae sedis</taxon>
        <taxon>Mucoromycota</taxon>
        <taxon>Glomeromycotina</taxon>
        <taxon>Glomeromycetes</taxon>
        <taxon>Diversisporales</taxon>
        <taxon>Gigasporaceae</taxon>
        <taxon>Racocetra</taxon>
    </lineage>
</organism>
<evidence type="ECO:0000313" key="1">
    <source>
        <dbReference type="EMBL" id="CAG8825947.1"/>
    </source>
</evidence>
<name>A0ACA9S5B8_9GLOM</name>
<proteinExistence type="predicted"/>
<gene>
    <name evidence="1" type="ORF">RPERSI_LOCUS26618</name>
</gene>
<protein>
    <submittedName>
        <fullName evidence="1">29720_t:CDS:1</fullName>
    </submittedName>
</protein>
<keyword evidence="2" id="KW-1185">Reference proteome</keyword>